<reference evidence="3" key="2">
    <citation type="submission" date="2020-09" db="EMBL/GenBank/DDBJ databases">
        <authorList>
            <person name="Sun Q."/>
            <person name="Zhou Y."/>
        </authorList>
    </citation>
    <scope>NUCLEOTIDE SEQUENCE</scope>
    <source>
        <strain evidence="3">CGMCC 4.5737</strain>
    </source>
</reference>
<evidence type="ECO:0008006" key="5">
    <source>
        <dbReference type="Google" id="ProtNLM"/>
    </source>
</evidence>
<dbReference type="EMBL" id="BMMK01000006">
    <property type="protein sequence ID" value="GGM48130.1"/>
    <property type="molecule type" value="Genomic_DNA"/>
</dbReference>
<dbReference type="Proteomes" id="UP000637578">
    <property type="component" value="Unassembled WGS sequence"/>
</dbReference>
<name>A0A8J3CCC9_9PSEU</name>
<gene>
    <name evidence="3" type="ORF">GCM10012275_18970</name>
</gene>
<keyword evidence="4" id="KW-1185">Reference proteome</keyword>
<dbReference type="AlphaFoldDB" id="A0A8J3CCC9"/>
<sequence>MLTAAVAIAGLAPLATVTAAQASESGPAPTGVAHEITEAPSQCDGGGAPPDNVNIFVKHYYWQDNWLNPPCQRCKDDAIVFAFRGFPTWCWDHGSGGAELWIGHIR</sequence>
<comment type="caution">
    <text evidence="3">The sequence shown here is derived from an EMBL/GenBank/DDBJ whole genome shotgun (WGS) entry which is preliminary data.</text>
</comment>
<protein>
    <recommendedName>
        <fullName evidence="5">Secreted protein</fullName>
    </recommendedName>
</protein>
<evidence type="ECO:0000256" key="1">
    <source>
        <dbReference type="SAM" id="MobiDB-lite"/>
    </source>
</evidence>
<feature type="chain" id="PRO_5035297208" description="Secreted protein" evidence="2">
    <location>
        <begin position="23"/>
        <end position="106"/>
    </location>
</feature>
<evidence type="ECO:0000313" key="4">
    <source>
        <dbReference type="Proteomes" id="UP000637578"/>
    </source>
</evidence>
<accession>A0A8J3CCC9</accession>
<evidence type="ECO:0000256" key="2">
    <source>
        <dbReference type="SAM" id="SignalP"/>
    </source>
</evidence>
<organism evidence="3 4">
    <name type="scientific">Longimycelium tulufanense</name>
    <dbReference type="NCBI Taxonomy" id="907463"/>
    <lineage>
        <taxon>Bacteria</taxon>
        <taxon>Bacillati</taxon>
        <taxon>Actinomycetota</taxon>
        <taxon>Actinomycetes</taxon>
        <taxon>Pseudonocardiales</taxon>
        <taxon>Pseudonocardiaceae</taxon>
        <taxon>Longimycelium</taxon>
    </lineage>
</organism>
<evidence type="ECO:0000313" key="3">
    <source>
        <dbReference type="EMBL" id="GGM48130.1"/>
    </source>
</evidence>
<feature type="signal peptide" evidence="2">
    <location>
        <begin position="1"/>
        <end position="22"/>
    </location>
</feature>
<proteinExistence type="predicted"/>
<keyword evidence="2" id="KW-0732">Signal</keyword>
<reference evidence="3" key="1">
    <citation type="journal article" date="2014" name="Int. J. Syst. Evol. Microbiol.">
        <title>Complete genome sequence of Corynebacterium casei LMG S-19264T (=DSM 44701T), isolated from a smear-ripened cheese.</title>
        <authorList>
            <consortium name="US DOE Joint Genome Institute (JGI-PGF)"/>
            <person name="Walter F."/>
            <person name="Albersmeier A."/>
            <person name="Kalinowski J."/>
            <person name="Ruckert C."/>
        </authorList>
    </citation>
    <scope>NUCLEOTIDE SEQUENCE</scope>
    <source>
        <strain evidence="3">CGMCC 4.5737</strain>
    </source>
</reference>
<feature type="region of interest" description="Disordered" evidence="1">
    <location>
        <begin position="23"/>
        <end position="48"/>
    </location>
</feature>